<comment type="function">
    <text evidence="9">Heme-dependent dioxygenase that catalyzes the oxidative cleavage of the L-tryptophan (L-Trp) pyrrole ring and converts L-tryptophan to N-formyl-L-kynurenine. Catalyzes the oxidative cleavage of the indole moiety.</text>
</comment>
<dbReference type="GO" id="GO:0019441">
    <property type="term" value="P:L-tryptophan catabolic process to kynurenine"/>
    <property type="evidence" value="ECO:0007669"/>
    <property type="project" value="UniProtKB-UniRule"/>
</dbReference>
<dbReference type="GO" id="GO:0020037">
    <property type="term" value="F:heme binding"/>
    <property type="evidence" value="ECO:0007669"/>
    <property type="project" value="UniProtKB-UniRule"/>
</dbReference>
<proteinExistence type="inferred from homology"/>
<feature type="binding site" evidence="9">
    <location>
        <position position="118"/>
    </location>
    <ligand>
        <name>substrate</name>
    </ligand>
</feature>
<dbReference type="FunFam" id="1.20.58.480:FF:000001">
    <property type="entry name" value="Tryptophan 2,3-dioxygenase"/>
    <property type="match status" value="1"/>
</dbReference>
<name>A0A560FH58_9PROT</name>
<dbReference type="EC" id="1.13.11.11" evidence="9"/>
<dbReference type="GO" id="GO:0004833">
    <property type="term" value="F:L-tryptophan 2,3-dioxygenase activity"/>
    <property type="evidence" value="ECO:0007669"/>
    <property type="project" value="UniProtKB-UniRule"/>
</dbReference>
<dbReference type="Proteomes" id="UP000316545">
    <property type="component" value="Unassembled WGS sequence"/>
</dbReference>
<keyword evidence="3 9" id="KW-0479">Metal-binding</keyword>
<accession>A0A560FH58</accession>
<dbReference type="HAMAP" id="MF_01972">
    <property type="entry name" value="T23O"/>
    <property type="match status" value="1"/>
</dbReference>
<evidence type="ECO:0000256" key="8">
    <source>
        <dbReference type="ARBA" id="ARBA00050412"/>
    </source>
</evidence>
<dbReference type="PANTHER" id="PTHR10138">
    <property type="entry name" value="TRYPTOPHAN 2,3-DIOXYGENASE"/>
    <property type="match status" value="1"/>
</dbReference>
<feature type="binding site" description="axial binding residue" evidence="9">
    <location>
        <position position="241"/>
    </location>
    <ligand>
        <name>heme</name>
        <dbReference type="ChEBI" id="CHEBI:30413"/>
    </ligand>
    <ligandPart>
        <name>Fe</name>
        <dbReference type="ChEBI" id="CHEBI:18248"/>
    </ligandPart>
</feature>
<dbReference type="InterPro" id="IPR004981">
    <property type="entry name" value="Trp_2_3_dOase"/>
</dbReference>
<dbReference type="PANTHER" id="PTHR10138:SF0">
    <property type="entry name" value="TRYPTOPHAN 2,3-DIOXYGENASE"/>
    <property type="match status" value="1"/>
</dbReference>
<evidence type="ECO:0000256" key="6">
    <source>
        <dbReference type="ARBA" id="ARBA00023004"/>
    </source>
</evidence>
<dbReference type="UniPathway" id="UPA00333">
    <property type="reaction ID" value="UER00453"/>
</dbReference>
<comment type="cofactor">
    <cofactor evidence="9">
        <name>heme</name>
        <dbReference type="ChEBI" id="CHEBI:30413"/>
    </cofactor>
    <text evidence="9">Binds 1 heme group per subunit.</text>
</comment>
<dbReference type="SUPFAM" id="SSF140959">
    <property type="entry name" value="Indolic compounds 2,3-dioxygenase-like"/>
    <property type="match status" value="1"/>
</dbReference>
<dbReference type="NCBIfam" id="TIGR03036">
    <property type="entry name" value="trp_2_3_diox"/>
    <property type="match status" value="1"/>
</dbReference>
<evidence type="ECO:0000313" key="11">
    <source>
        <dbReference type="Proteomes" id="UP000316545"/>
    </source>
</evidence>
<keyword evidence="7 9" id="KW-0823">Tryptophan catabolism</keyword>
<dbReference type="EMBL" id="VITO01000020">
    <property type="protein sequence ID" value="TWB20946.1"/>
    <property type="molecule type" value="Genomic_DNA"/>
</dbReference>
<evidence type="ECO:0000256" key="4">
    <source>
        <dbReference type="ARBA" id="ARBA00022964"/>
    </source>
</evidence>
<protein>
    <recommendedName>
        <fullName evidence="9">Tryptophan 2,3-dioxygenase</fullName>
        <shortName evidence="9">TDO</shortName>
        <ecNumber evidence="9">1.13.11.11</ecNumber>
    </recommendedName>
    <alternativeName>
        <fullName evidence="9">Tryptamin 2,3-dioxygenase</fullName>
    </alternativeName>
    <alternativeName>
        <fullName evidence="9">Tryptophan oxygenase</fullName>
        <shortName evidence="9">TO</shortName>
        <shortName evidence="9">TRPO</shortName>
    </alternativeName>
    <alternativeName>
        <fullName evidence="9">Tryptophan pyrrolase</fullName>
    </alternativeName>
    <alternativeName>
        <fullName evidence="9">Tryptophanase</fullName>
    </alternativeName>
</protein>
<evidence type="ECO:0000256" key="9">
    <source>
        <dbReference type="HAMAP-Rule" id="MF_01972"/>
    </source>
</evidence>
<dbReference type="InterPro" id="IPR037217">
    <property type="entry name" value="Trp/Indoleamine_2_3_dOase-like"/>
</dbReference>
<organism evidence="10 11">
    <name type="scientific">Nitrospirillum amazonense</name>
    <dbReference type="NCBI Taxonomy" id="28077"/>
    <lineage>
        <taxon>Bacteria</taxon>
        <taxon>Pseudomonadati</taxon>
        <taxon>Pseudomonadota</taxon>
        <taxon>Alphaproteobacteria</taxon>
        <taxon>Rhodospirillales</taxon>
        <taxon>Azospirillaceae</taxon>
        <taxon>Nitrospirillum</taxon>
    </lineage>
</organism>
<gene>
    <name evidence="9" type="primary">kynA</name>
    <name evidence="10" type="ORF">FBZ88_12032</name>
</gene>
<comment type="pathway">
    <text evidence="9">Amino-acid degradation; L-tryptophan degradation via kynurenine pathway; L-kynurenine from L-tryptophan: step 1/2.</text>
</comment>
<dbReference type="Gene3D" id="1.20.58.480">
    <property type="match status" value="1"/>
</dbReference>
<dbReference type="RefSeq" id="WP_246138822.1">
    <property type="nucleotide sequence ID" value="NZ_JAYNFR010000059.1"/>
</dbReference>
<dbReference type="GO" id="GO:0046872">
    <property type="term" value="F:metal ion binding"/>
    <property type="evidence" value="ECO:0007669"/>
    <property type="project" value="UniProtKB-KW"/>
</dbReference>
<keyword evidence="5 9" id="KW-0560">Oxidoreductase</keyword>
<comment type="subunit">
    <text evidence="1 9">Homotetramer.</text>
</comment>
<dbReference type="Pfam" id="PF03301">
    <property type="entry name" value="Trp_dioxygenase"/>
    <property type="match status" value="2"/>
</dbReference>
<reference evidence="10 11" key="1">
    <citation type="submission" date="2019-06" db="EMBL/GenBank/DDBJ databases">
        <title>Genomic Encyclopedia of Type Strains, Phase IV (KMG-V): Genome sequencing to study the core and pangenomes of soil and plant-associated prokaryotes.</title>
        <authorList>
            <person name="Whitman W."/>
        </authorList>
    </citation>
    <scope>NUCLEOTIDE SEQUENCE [LARGE SCALE GENOMIC DNA]</scope>
    <source>
        <strain evidence="10 11">BR 11865</strain>
    </source>
</reference>
<evidence type="ECO:0000256" key="1">
    <source>
        <dbReference type="ARBA" id="ARBA00011881"/>
    </source>
</evidence>
<dbReference type="InterPro" id="IPR017485">
    <property type="entry name" value="Trp_2-3-dOase_bac"/>
</dbReference>
<keyword evidence="4 9" id="KW-0223">Dioxygenase</keyword>
<sequence>MTKIARPHTAAVDLSGEGLHTAPPMSYGSYLGLEQLLAAQHPRSGEHDELLFIIIHQASELWMKLSLHELRAALRQIQADDLGPALKMIARVSRIQAQLIQSWEVLSTMTPADYSLIRPHLGQSSGFQSYQYRHLEFLLGNKNAGMMTVHQGEPAIFAALEESLNAPSLYDEALRLLARRGFDIPQEKLERDFAQPYEPDARVQAAWLAVYQDPHRHWELYDLAEKLVDLEYRFQQWRFSHMKTVERIIGFKPGTGGTGGVSYLVKALSLSFFPELLSVRTAL</sequence>
<keyword evidence="6 9" id="KW-0408">Iron</keyword>
<evidence type="ECO:0000256" key="2">
    <source>
        <dbReference type="ARBA" id="ARBA00022617"/>
    </source>
</evidence>
<evidence type="ECO:0000256" key="7">
    <source>
        <dbReference type="ARBA" id="ARBA00023079"/>
    </source>
</evidence>
<feature type="binding site" evidence="9">
    <location>
        <position position="255"/>
    </location>
    <ligand>
        <name>substrate</name>
    </ligand>
</feature>
<keyword evidence="11" id="KW-1185">Reference proteome</keyword>
<dbReference type="GO" id="GO:0019442">
    <property type="term" value="P:L-tryptophan catabolic process to acetyl-CoA"/>
    <property type="evidence" value="ECO:0007669"/>
    <property type="project" value="TreeGrafter"/>
</dbReference>
<evidence type="ECO:0000256" key="5">
    <source>
        <dbReference type="ARBA" id="ARBA00023002"/>
    </source>
</evidence>
<feature type="binding site" evidence="9">
    <location>
        <position position="114"/>
    </location>
    <ligand>
        <name>substrate</name>
    </ligand>
</feature>
<comment type="caution">
    <text evidence="10">The sequence shown here is derived from an EMBL/GenBank/DDBJ whole genome shotgun (WGS) entry which is preliminary data.</text>
</comment>
<comment type="similarity">
    <text evidence="9">Belongs to the tryptophan 2,3-dioxygenase family.</text>
</comment>
<keyword evidence="2 9" id="KW-0349">Heme</keyword>
<evidence type="ECO:0000313" key="10">
    <source>
        <dbReference type="EMBL" id="TWB20946.1"/>
    </source>
</evidence>
<feature type="binding site" evidence="9">
    <location>
        <begin position="52"/>
        <end position="56"/>
    </location>
    <ligand>
        <name>substrate</name>
    </ligand>
</feature>
<comment type="catalytic activity">
    <reaction evidence="8 9">
        <text>L-tryptophan + O2 = N-formyl-L-kynurenine</text>
        <dbReference type="Rhea" id="RHEA:24536"/>
        <dbReference type="ChEBI" id="CHEBI:15379"/>
        <dbReference type="ChEBI" id="CHEBI:57912"/>
        <dbReference type="ChEBI" id="CHEBI:58629"/>
        <dbReference type="EC" id="1.13.11.11"/>
    </reaction>
</comment>
<evidence type="ECO:0000256" key="3">
    <source>
        <dbReference type="ARBA" id="ARBA00022723"/>
    </source>
</evidence>
<dbReference type="AlphaFoldDB" id="A0A560FH58"/>